<name>A0AAV7QJH2_PLEWA</name>
<sequence length="123" mass="12854">MPEGGRGIRLPPNATKGQAPSLAALRQNQHAPPKSKWAPASSLSSLQRRALSSSPHTSHRCRGHGPQGSIITTKRPEQEASSQGAKQGHQVTPQKSGGPPSSSDPPSARAQARLRGTNARPPP</sequence>
<gene>
    <name evidence="2" type="ORF">NDU88_006690</name>
</gene>
<evidence type="ECO:0000313" key="2">
    <source>
        <dbReference type="EMBL" id="KAJ1140333.1"/>
    </source>
</evidence>
<dbReference type="AlphaFoldDB" id="A0AAV7QJH2"/>
<dbReference type="Proteomes" id="UP001066276">
    <property type="component" value="Chromosome 6"/>
</dbReference>
<keyword evidence="3" id="KW-1185">Reference proteome</keyword>
<feature type="compositionally biased region" description="Low complexity" evidence="1">
    <location>
        <begin position="96"/>
        <end position="107"/>
    </location>
</feature>
<evidence type="ECO:0000256" key="1">
    <source>
        <dbReference type="SAM" id="MobiDB-lite"/>
    </source>
</evidence>
<protein>
    <submittedName>
        <fullName evidence="2">Uncharacterized protein</fullName>
    </submittedName>
</protein>
<evidence type="ECO:0000313" key="3">
    <source>
        <dbReference type="Proteomes" id="UP001066276"/>
    </source>
</evidence>
<feature type="region of interest" description="Disordered" evidence="1">
    <location>
        <begin position="1"/>
        <end position="123"/>
    </location>
</feature>
<feature type="compositionally biased region" description="Low complexity" evidence="1">
    <location>
        <begin position="38"/>
        <end position="55"/>
    </location>
</feature>
<accession>A0AAV7QJH2</accession>
<proteinExistence type="predicted"/>
<reference evidence="2" key="1">
    <citation type="journal article" date="2022" name="bioRxiv">
        <title>Sequencing and chromosome-scale assembly of the giantPleurodeles waltlgenome.</title>
        <authorList>
            <person name="Brown T."/>
            <person name="Elewa A."/>
            <person name="Iarovenko S."/>
            <person name="Subramanian E."/>
            <person name="Araus A.J."/>
            <person name="Petzold A."/>
            <person name="Susuki M."/>
            <person name="Suzuki K.-i.T."/>
            <person name="Hayashi T."/>
            <person name="Toyoda A."/>
            <person name="Oliveira C."/>
            <person name="Osipova E."/>
            <person name="Leigh N.D."/>
            <person name="Simon A."/>
            <person name="Yun M.H."/>
        </authorList>
    </citation>
    <scope>NUCLEOTIDE SEQUENCE</scope>
    <source>
        <strain evidence="2">20211129_DDA</strain>
        <tissue evidence="2">Liver</tissue>
    </source>
</reference>
<dbReference type="EMBL" id="JANPWB010000010">
    <property type="protein sequence ID" value="KAJ1140333.1"/>
    <property type="molecule type" value="Genomic_DNA"/>
</dbReference>
<comment type="caution">
    <text evidence="2">The sequence shown here is derived from an EMBL/GenBank/DDBJ whole genome shotgun (WGS) entry which is preliminary data.</text>
</comment>
<feature type="compositionally biased region" description="Polar residues" evidence="1">
    <location>
        <begin position="79"/>
        <end position="95"/>
    </location>
</feature>
<organism evidence="2 3">
    <name type="scientific">Pleurodeles waltl</name>
    <name type="common">Iberian ribbed newt</name>
    <dbReference type="NCBI Taxonomy" id="8319"/>
    <lineage>
        <taxon>Eukaryota</taxon>
        <taxon>Metazoa</taxon>
        <taxon>Chordata</taxon>
        <taxon>Craniata</taxon>
        <taxon>Vertebrata</taxon>
        <taxon>Euteleostomi</taxon>
        <taxon>Amphibia</taxon>
        <taxon>Batrachia</taxon>
        <taxon>Caudata</taxon>
        <taxon>Salamandroidea</taxon>
        <taxon>Salamandridae</taxon>
        <taxon>Pleurodelinae</taxon>
        <taxon>Pleurodeles</taxon>
    </lineage>
</organism>